<sequence>MRSPLARCVAASALTVVLVGGASGCAALPSTSSPVPTSTASTPDPTPSVAESTSEPTATPESTQAPADDFGGFSSDELAKICIDATLSAFPADVAFTIEDTRIEQRLVSPEWLVLVPAQASGLPAQAQCTIGGSPSAPELGMSSASLEPLPEEQIENLIRGENEGGDR</sequence>
<organism evidence="3 4">
    <name type="scientific">Microbacterium foliorum</name>
    <dbReference type="NCBI Taxonomy" id="104336"/>
    <lineage>
        <taxon>Bacteria</taxon>
        <taxon>Bacillati</taxon>
        <taxon>Actinomycetota</taxon>
        <taxon>Actinomycetes</taxon>
        <taxon>Micrococcales</taxon>
        <taxon>Microbacteriaceae</taxon>
        <taxon>Microbacterium</taxon>
    </lineage>
</organism>
<protein>
    <submittedName>
        <fullName evidence="3">Uncharacterized protein</fullName>
    </submittedName>
</protein>
<dbReference type="Proteomes" id="UP000316125">
    <property type="component" value="Chromosome"/>
</dbReference>
<feature type="chain" id="PRO_5039555045" evidence="2">
    <location>
        <begin position="27"/>
        <end position="168"/>
    </location>
</feature>
<dbReference type="AlphaFoldDB" id="A0A4Y5YT86"/>
<evidence type="ECO:0000313" key="4">
    <source>
        <dbReference type="Proteomes" id="UP000316125"/>
    </source>
</evidence>
<dbReference type="PROSITE" id="PS51257">
    <property type="entry name" value="PROKAR_LIPOPROTEIN"/>
    <property type="match status" value="1"/>
</dbReference>
<feature type="signal peptide" evidence="2">
    <location>
        <begin position="1"/>
        <end position="26"/>
    </location>
</feature>
<feature type="region of interest" description="Disordered" evidence="1">
    <location>
        <begin position="28"/>
        <end position="71"/>
    </location>
</feature>
<feature type="compositionally biased region" description="Basic and acidic residues" evidence="1">
    <location>
        <begin position="159"/>
        <end position="168"/>
    </location>
</feature>
<feature type="compositionally biased region" description="Low complexity" evidence="1">
    <location>
        <begin position="29"/>
        <end position="63"/>
    </location>
</feature>
<reference evidence="3 4" key="1">
    <citation type="submission" date="2019-06" db="EMBL/GenBank/DDBJ databases">
        <title>Complete genome of Microbacterium foliorum M2.</title>
        <authorList>
            <person name="Cao G."/>
        </authorList>
    </citation>
    <scope>NUCLEOTIDE SEQUENCE [LARGE SCALE GENOMIC DNA]</scope>
    <source>
        <strain evidence="3 4">M2</strain>
    </source>
</reference>
<evidence type="ECO:0000313" key="3">
    <source>
        <dbReference type="EMBL" id="QDE35746.1"/>
    </source>
</evidence>
<dbReference type="EMBL" id="CP041040">
    <property type="protein sequence ID" value="QDE35746.1"/>
    <property type="molecule type" value="Genomic_DNA"/>
</dbReference>
<evidence type="ECO:0000256" key="2">
    <source>
        <dbReference type="SAM" id="SignalP"/>
    </source>
</evidence>
<name>A0A4Y5YT86_9MICO</name>
<gene>
    <name evidence="3" type="ORF">FIV50_13670</name>
</gene>
<feature type="region of interest" description="Disordered" evidence="1">
    <location>
        <begin position="132"/>
        <end position="168"/>
    </location>
</feature>
<keyword evidence="2" id="KW-0732">Signal</keyword>
<dbReference type="RefSeq" id="WP_140037896.1">
    <property type="nucleotide sequence ID" value="NZ_CP041040.1"/>
</dbReference>
<dbReference type="OrthoDB" id="5076758at2"/>
<accession>A0A4Y5YT86</accession>
<evidence type="ECO:0000256" key="1">
    <source>
        <dbReference type="SAM" id="MobiDB-lite"/>
    </source>
</evidence>
<proteinExistence type="predicted"/>